<dbReference type="FunFam" id="3.30.900.10:FF:000041">
    <property type="entry name" value="Uncharacterized protein"/>
    <property type="match status" value="1"/>
</dbReference>
<organism evidence="4 5">
    <name type="scientific">Phytophthora sojae (strain P6497)</name>
    <name type="common">Soybean stem and root rot agent</name>
    <name type="synonym">Phytophthora megasperma f. sp. glycines</name>
    <dbReference type="NCBI Taxonomy" id="1094619"/>
    <lineage>
        <taxon>Eukaryota</taxon>
        <taxon>Sar</taxon>
        <taxon>Stramenopiles</taxon>
        <taxon>Oomycota</taxon>
        <taxon>Peronosporomycetes</taxon>
        <taxon>Peronosporales</taxon>
        <taxon>Peronosporaceae</taxon>
        <taxon>Phytophthora</taxon>
    </lineage>
</organism>
<dbReference type="PANTHER" id="PTHR13430">
    <property type="match status" value="1"/>
</dbReference>
<name>G5AC73_PHYSP</name>
<dbReference type="GO" id="GO:0000407">
    <property type="term" value="C:phagophore assembly site"/>
    <property type="evidence" value="ECO:0007669"/>
    <property type="project" value="TreeGrafter"/>
</dbReference>
<feature type="region of interest" description="Disordered" evidence="2">
    <location>
        <begin position="726"/>
        <end position="747"/>
    </location>
</feature>
<keyword evidence="1" id="KW-0072">Autophagy</keyword>
<dbReference type="Pfam" id="PF10033">
    <property type="entry name" value="ATG13"/>
    <property type="match status" value="1"/>
</dbReference>
<feature type="compositionally biased region" description="Polar residues" evidence="2">
    <location>
        <begin position="470"/>
        <end position="487"/>
    </location>
</feature>
<evidence type="ECO:0000313" key="4">
    <source>
        <dbReference type="EMBL" id="EGZ06947.1"/>
    </source>
</evidence>
<evidence type="ECO:0000256" key="2">
    <source>
        <dbReference type="SAM" id="MobiDB-lite"/>
    </source>
</evidence>
<evidence type="ECO:0000256" key="1">
    <source>
        <dbReference type="ARBA" id="ARBA00023006"/>
    </source>
</evidence>
<dbReference type="GO" id="GO:0034497">
    <property type="term" value="P:protein localization to phagophore assembly site"/>
    <property type="evidence" value="ECO:0007669"/>
    <property type="project" value="TreeGrafter"/>
</dbReference>
<dbReference type="EMBL" id="JH159163">
    <property type="protein sequence ID" value="EGZ06947.1"/>
    <property type="molecule type" value="Genomic_DNA"/>
</dbReference>
<reference evidence="4 5" key="1">
    <citation type="journal article" date="2006" name="Science">
        <title>Phytophthora genome sequences uncover evolutionary origins and mechanisms of pathogenesis.</title>
        <authorList>
            <person name="Tyler B.M."/>
            <person name="Tripathy S."/>
            <person name="Zhang X."/>
            <person name="Dehal P."/>
            <person name="Jiang R.H."/>
            <person name="Aerts A."/>
            <person name="Arredondo F.D."/>
            <person name="Baxter L."/>
            <person name="Bensasson D."/>
            <person name="Beynon J.L."/>
            <person name="Chapman J."/>
            <person name="Damasceno C.M."/>
            <person name="Dorrance A.E."/>
            <person name="Dou D."/>
            <person name="Dickerman A.W."/>
            <person name="Dubchak I.L."/>
            <person name="Garbelotto M."/>
            <person name="Gijzen M."/>
            <person name="Gordon S.G."/>
            <person name="Govers F."/>
            <person name="Grunwald N.J."/>
            <person name="Huang W."/>
            <person name="Ivors K.L."/>
            <person name="Jones R.W."/>
            <person name="Kamoun S."/>
            <person name="Krampis K."/>
            <person name="Lamour K.H."/>
            <person name="Lee M.K."/>
            <person name="McDonald W.H."/>
            <person name="Medina M."/>
            <person name="Meijer H.J."/>
            <person name="Nordberg E.K."/>
            <person name="Maclean D.J."/>
            <person name="Ospina-Giraldo M.D."/>
            <person name="Morris P.F."/>
            <person name="Phuntumart V."/>
            <person name="Putnam N.H."/>
            <person name="Rash S."/>
            <person name="Rose J.K."/>
            <person name="Sakihama Y."/>
            <person name="Salamov A.A."/>
            <person name="Savidor A."/>
            <person name="Scheuring C.F."/>
            <person name="Smith B.M."/>
            <person name="Sobral B.W."/>
            <person name="Terry A."/>
            <person name="Torto-Alalibo T.A."/>
            <person name="Win J."/>
            <person name="Xu Z."/>
            <person name="Zhang H."/>
            <person name="Grigoriev I.V."/>
            <person name="Rokhsar D.S."/>
            <person name="Boore J.L."/>
        </authorList>
    </citation>
    <scope>NUCLEOTIDE SEQUENCE [LARGE SCALE GENOMIC DNA]</scope>
    <source>
        <strain evidence="4 5">P6497</strain>
    </source>
</reference>
<evidence type="ECO:0000313" key="5">
    <source>
        <dbReference type="Proteomes" id="UP000002640"/>
    </source>
</evidence>
<sequence length="861" mass="91242">MMSSVDLSTSGRGPRASTQQFAAPNARYNAHNMRYAAPPPRASGSATGRAKTEQVVLEFLYKAAELIVQSRVNFQHEPDLRRGSRRARFNLDIEEVQAVREAMSAWKEDVRLPLAIDIFWDAGDGHKVLLERWSVTFAADGDGGSGAHLGSTQDVIQQLKEVCKRISVLLRALFSFMRQLPAHRLFAQSYPSMLSYAMHAAPASDAARAFETQRVATSGYSFIPITTPFGLLKVAAVYRRDCDQFTERQEQAAPSRIFQDNFIIQDYVPGSPELVPASAPVPSSTSAAMADVPMRVTDLRTDSFVPVSDAEKFGGNVGVLQRRRSSPRSIPMAPHQQFSSTGPVGDIGVDDDVAVRTQPGMSKPMAIPRVSSKGAMAAGGREGAGAAGYGDEQSDGKIIQHAHSYGGEHDVRLRSAAANPNVTAAPYGYGNVAIDREQQHTSSPSLAFQQRQQQLWEGGASHQDAESGLHVSQTSFHDEPPTSNSNAAYHRLSTPPRHPKSISLLRGGRTSPALTHKPFLPGNETQHAPGSLDNFTLDSGSPSPLQQPHVPRRRKSSFNGAFVSDNTGFTAAPEGIQEDLQTKSAAVTSDAVTKTEAITIRPGGAKNSPIDGMPMFSSSPPFQANPCELLSTSPGYSYSKNYLRSGSSNVPTFITTDQFQLGLHGAKRSSFSSSAGLISAKKRGFSPDFSDSGVTAWGISPDTPDAFGLAIVDAAGSSSGGRPRFLSLSGSADAGGASSDGQSDDLDADGADMILPFAIGERSSIGSSGTTAADSVSTGAGSALNRSSGASLDTASVGNFLHQIKNAPRLSKSASALTPSAPDGELDKASDDKPPAPAPTSVFDDELAGFRSLRDELARVF</sequence>
<feature type="region of interest" description="Disordered" evidence="2">
    <location>
        <begin position="327"/>
        <end position="346"/>
    </location>
</feature>
<feature type="region of interest" description="Disordered" evidence="2">
    <location>
        <begin position="765"/>
        <end position="789"/>
    </location>
</feature>
<dbReference type="Gene3D" id="3.30.900.10">
    <property type="entry name" value="HORMA domain"/>
    <property type="match status" value="1"/>
</dbReference>
<feature type="region of interest" description="Disordered" evidence="2">
    <location>
        <begin position="373"/>
        <end position="392"/>
    </location>
</feature>
<dbReference type="GO" id="GO:0005829">
    <property type="term" value="C:cytosol"/>
    <property type="evidence" value="ECO:0007669"/>
    <property type="project" value="TreeGrafter"/>
</dbReference>
<proteinExistence type="predicted"/>
<feature type="region of interest" description="Disordered" evidence="2">
    <location>
        <begin position="809"/>
        <end position="844"/>
    </location>
</feature>
<accession>G5AC73</accession>
<dbReference type="STRING" id="1094619.G5AC73"/>
<dbReference type="Proteomes" id="UP000002640">
    <property type="component" value="Unassembled WGS sequence"/>
</dbReference>
<dbReference type="GO" id="GO:0034727">
    <property type="term" value="P:piecemeal microautophagy of the nucleus"/>
    <property type="evidence" value="ECO:0007669"/>
    <property type="project" value="TreeGrafter"/>
</dbReference>
<feature type="region of interest" description="Disordered" evidence="2">
    <location>
        <begin position="438"/>
        <end position="553"/>
    </location>
</feature>
<dbReference type="GeneID" id="20663922"/>
<dbReference type="InParanoid" id="G5AC73"/>
<feature type="compositionally biased region" description="Polar residues" evidence="2">
    <location>
        <begin position="1"/>
        <end position="22"/>
    </location>
</feature>
<dbReference type="GO" id="GO:1990316">
    <property type="term" value="C:Atg1/ULK1 kinase complex"/>
    <property type="evidence" value="ECO:0007669"/>
    <property type="project" value="InterPro"/>
</dbReference>
<keyword evidence="5" id="KW-1185">Reference proteome</keyword>
<evidence type="ECO:0000259" key="3">
    <source>
        <dbReference type="Pfam" id="PF10033"/>
    </source>
</evidence>
<feature type="region of interest" description="Disordered" evidence="2">
    <location>
        <begin position="1"/>
        <end position="24"/>
    </location>
</feature>
<gene>
    <name evidence="4" type="ORF">PHYSODRAFT_565817</name>
</gene>
<dbReference type="GO" id="GO:0000423">
    <property type="term" value="P:mitophagy"/>
    <property type="evidence" value="ECO:0007669"/>
    <property type="project" value="TreeGrafter"/>
</dbReference>
<dbReference type="PANTHER" id="PTHR13430:SF4">
    <property type="entry name" value="AUTOPHAGY-RELATED PROTEIN 13"/>
    <property type="match status" value="1"/>
</dbReference>
<feature type="compositionally biased region" description="Polar residues" evidence="2">
    <location>
        <begin position="523"/>
        <end position="546"/>
    </location>
</feature>
<dbReference type="RefSeq" id="XP_009537711.1">
    <property type="nucleotide sequence ID" value="XM_009539416.1"/>
</dbReference>
<feature type="compositionally biased region" description="Low complexity" evidence="2">
    <location>
        <begin position="726"/>
        <end position="741"/>
    </location>
</feature>
<dbReference type="InterPro" id="IPR036570">
    <property type="entry name" value="HORMA_dom_sf"/>
</dbReference>
<feature type="compositionally biased region" description="Basic and acidic residues" evidence="2">
    <location>
        <begin position="825"/>
        <end position="834"/>
    </location>
</feature>
<protein>
    <recommendedName>
        <fullName evidence="3">Autophagy-related protein 13 N-terminal domain-containing protein</fullName>
    </recommendedName>
</protein>
<dbReference type="InterPro" id="IPR040182">
    <property type="entry name" value="ATG13"/>
</dbReference>
<feature type="domain" description="Autophagy-related protein 13 N-terminal" evidence="3">
    <location>
        <begin position="126"/>
        <end position="243"/>
    </location>
</feature>
<dbReference type="InterPro" id="IPR018731">
    <property type="entry name" value="Atg13_N"/>
</dbReference>
<dbReference type="KEGG" id="psoj:PHYSODRAFT_565817"/>
<dbReference type="OMA" id="DQFTERQ"/>
<feature type="compositionally biased region" description="Polar residues" evidence="2">
    <location>
        <begin position="440"/>
        <end position="455"/>
    </location>
</feature>
<dbReference type="AlphaFoldDB" id="G5AC73"/>